<organism evidence="2 3">
    <name type="scientific">Rosistilla carotiformis</name>
    <dbReference type="NCBI Taxonomy" id="2528017"/>
    <lineage>
        <taxon>Bacteria</taxon>
        <taxon>Pseudomonadati</taxon>
        <taxon>Planctomycetota</taxon>
        <taxon>Planctomycetia</taxon>
        <taxon>Pirellulales</taxon>
        <taxon>Pirellulaceae</taxon>
        <taxon>Rosistilla</taxon>
    </lineage>
</organism>
<dbReference type="AlphaFoldDB" id="A0A518JZ42"/>
<evidence type="ECO:0000313" key="3">
    <source>
        <dbReference type="Proteomes" id="UP000315082"/>
    </source>
</evidence>
<dbReference type="RefSeq" id="WP_231753280.1">
    <property type="nucleotide sequence ID" value="NZ_CP036348.1"/>
</dbReference>
<gene>
    <name evidence="2" type="ORF">Poly24_45410</name>
</gene>
<protein>
    <recommendedName>
        <fullName evidence="4">DUF4013 domain-containing protein</fullName>
    </recommendedName>
</protein>
<evidence type="ECO:0000313" key="2">
    <source>
        <dbReference type="EMBL" id="QDV70809.1"/>
    </source>
</evidence>
<dbReference type="InterPro" id="IPR025098">
    <property type="entry name" value="DUF4013"/>
</dbReference>
<dbReference type="EMBL" id="CP036348">
    <property type="protein sequence ID" value="QDV70809.1"/>
    <property type="molecule type" value="Genomic_DNA"/>
</dbReference>
<dbReference type="KEGG" id="rcf:Poly24_45410"/>
<reference evidence="2 3" key="1">
    <citation type="submission" date="2019-02" db="EMBL/GenBank/DDBJ databases">
        <title>Deep-cultivation of Planctomycetes and their phenomic and genomic characterization uncovers novel biology.</title>
        <authorList>
            <person name="Wiegand S."/>
            <person name="Jogler M."/>
            <person name="Boedeker C."/>
            <person name="Pinto D."/>
            <person name="Vollmers J."/>
            <person name="Rivas-Marin E."/>
            <person name="Kohn T."/>
            <person name="Peeters S.H."/>
            <person name="Heuer A."/>
            <person name="Rast P."/>
            <person name="Oberbeckmann S."/>
            <person name="Bunk B."/>
            <person name="Jeske O."/>
            <person name="Meyerdierks A."/>
            <person name="Storesund J.E."/>
            <person name="Kallscheuer N."/>
            <person name="Luecker S."/>
            <person name="Lage O.M."/>
            <person name="Pohl T."/>
            <person name="Merkel B.J."/>
            <person name="Hornburger P."/>
            <person name="Mueller R.-W."/>
            <person name="Bruemmer F."/>
            <person name="Labrenz M."/>
            <person name="Spormann A.M."/>
            <person name="Op den Camp H."/>
            <person name="Overmann J."/>
            <person name="Amann R."/>
            <person name="Jetten M.S.M."/>
            <person name="Mascher T."/>
            <person name="Medema M.H."/>
            <person name="Devos D.P."/>
            <person name="Kaster A.-K."/>
            <person name="Ovreas L."/>
            <person name="Rohde M."/>
            <person name="Galperin M.Y."/>
            <person name="Jogler C."/>
        </authorList>
    </citation>
    <scope>NUCLEOTIDE SEQUENCE [LARGE SCALE GENOMIC DNA]</scope>
    <source>
        <strain evidence="2 3">Poly24</strain>
    </source>
</reference>
<dbReference type="Proteomes" id="UP000315082">
    <property type="component" value="Chromosome"/>
</dbReference>
<evidence type="ECO:0000256" key="1">
    <source>
        <dbReference type="SAM" id="Phobius"/>
    </source>
</evidence>
<feature type="transmembrane region" description="Helical" evidence="1">
    <location>
        <begin position="82"/>
        <end position="106"/>
    </location>
</feature>
<feature type="transmembrane region" description="Helical" evidence="1">
    <location>
        <begin position="388"/>
        <end position="408"/>
    </location>
</feature>
<feature type="transmembrane region" description="Helical" evidence="1">
    <location>
        <begin position="164"/>
        <end position="188"/>
    </location>
</feature>
<sequence>MSPAWRLKTERCVGGTLQPPLEGPFDMLIDAERVPGATPPAILDVPLQDIGWNLDANPSGSRWKSIASGALKWGVVRPFQTASLIILLALLSALPVLQLIALGYLLEVSGRVARSGRLRDGLFLLDQAGRIGIAVVAILILTLPIRLVATWAQAAQWVDPGGRAAAVLPVFGTALVILIAAHLGWVWFRGGRLRSYFWPRPIRFLKQVWRPATWIEARDRLWDFVASMQLGQLFWLGTRGILATLVWLLIPASILIGTTRDGQTGVAALVGIIGFISMAIVLLYLPFLQARFAAENRWRAMFEVRPIREAFRASPVFFWLGLTLTLLFAVPLYLLKIEATPQEVVWLPCIVMVAFMLPARLFTGLAVGRGQRRTPGATRWHKTLRIGVRLLCLPIIFGYLGIVFLSAFTSWDGLATWFQQHALLIPVPFNAGV</sequence>
<feature type="transmembrane region" description="Helical" evidence="1">
    <location>
        <begin position="233"/>
        <end position="254"/>
    </location>
</feature>
<keyword evidence="1" id="KW-1133">Transmembrane helix</keyword>
<feature type="transmembrane region" description="Helical" evidence="1">
    <location>
        <begin position="310"/>
        <end position="333"/>
    </location>
</feature>
<proteinExistence type="predicted"/>
<keyword evidence="3" id="KW-1185">Reference proteome</keyword>
<keyword evidence="1" id="KW-0812">Transmembrane</keyword>
<accession>A0A518JZ42</accession>
<feature type="transmembrane region" description="Helical" evidence="1">
    <location>
        <begin position="266"/>
        <end position="289"/>
    </location>
</feature>
<feature type="transmembrane region" description="Helical" evidence="1">
    <location>
        <begin position="127"/>
        <end position="152"/>
    </location>
</feature>
<name>A0A518JZ42_9BACT</name>
<dbReference type="Pfam" id="PF13197">
    <property type="entry name" value="DUF4013"/>
    <property type="match status" value="1"/>
</dbReference>
<keyword evidence="1" id="KW-0472">Membrane</keyword>
<evidence type="ECO:0008006" key="4">
    <source>
        <dbReference type="Google" id="ProtNLM"/>
    </source>
</evidence>
<feature type="transmembrane region" description="Helical" evidence="1">
    <location>
        <begin position="345"/>
        <end position="367"/>
    </location>
</feature>